<feature type="region of interest" description="Disordered" evidence="1">
    <location>
        <begin position="303"/>
        <end position="328"/>
    </location>
</feature>
<feature type="compositionally biased region" description="Low complexity" evidence="1">
    <location>
        <begin position="304"/>
        <end position="319"/>
    </location>
</feature>
<keyword evidence="2" id="KW-0732">Signal</keyword>
<keyword evidence="4" id="KW-1185">Reference proteome</keyword>
<name>A0A8H6RZ25_MYCCL</name>
<feature type="signal peptide" evidence="2">
    <location>
        <begin position="1"/>
        <end position="18"/>
    </location>
</feature>
<feature type="region of interest" description="Disordered" evidence="1">
    <location>
        <begin position="1038"/>
        <end position="1061"/>
    </location>
</feature>
<dbReference type="EMBL" id="JACAZE010000028">
    <property type="protein sequence ID" value="KAF7289626.1"/>
    <property type="molecule type" value="Genomic_DNA"/>
</dbReference>
<evidence type="ECO:0000256" key="1">
    <source>
        <dbReference type="SAM" id="MobiDB-lite"/>
    </source>
</evidence>
<comment type="caution">
    <text evidence="3">The sequence shown here is derived from an EMBL/GenBank/DDBJ whole genome shotgun (WGS) entry which is preliminary data.</text>
</comment>
<evidence type="ECO:0000313" key="3">
    <source>
        <dbReference type="EMBL" id="KAF7289626.1"/>
    </source>
</evidence>
<dbReference type="AlphaFoldDB" id="A0A8H6RZ25"/>
<dbReference type="OrthoDB" id="3064078at2759"/>
<evidence type="ECO:0000313" key="4">
    <source>
        <dbReference type="Proteomes" id="UP000613580"/>
    </source>
</evidence>
<proteinExistence type="predicted"/>
<feature type="region of interest" description="Disordered" evidence="1">
    <location>
        <begin position="1094"/>
        <end position="1132"/>
    </location>
</feature>
<protein>
    <submittedName>
        <fullName evidence="3">Uncharacterized protein</fullName>
    </submittedName>
</protein>
<accession>A0A8H6RZ25</accession>
<feature type="chain" id="PRO_5034954452" evidence="2">
    <location>
        <begin position="19"/>
        <end position="1132"/>
    </location>
</feature>
<dbReference type="Proteomes" id="UP000613580">
    <property type="component" value="Unassembled WGS sequence"/>
</dbReference>
<feature type="compositionally biased region" description="Polar residues" evidence="1">
    <location>
        <begin position="1097"/>
        <end position="1117"/>
    </location>
</feature>
<sequence length="1132" mass="112813">MIFARAIVFISAFLLANALPLSRRASTINVATCTDPSVQLVTHDCDVALLGLGPGGIAGTIEFLRVNAATTSATSGTCTVSATAVDGGTIIDISKGRLEGHGSTNGGYDNLLTACGPSPGSMVIGALVVLPLLAATAQAKNDWSVPCVTGYCSYDLPNTTSSTSSGSFKIWGSADAITDITTAAGWQILDCNSTALAQDIRLVCTDDPDDPNSNCNHLYQNVGAVNKIVRLPEDCGASAFARVSNAWTPSNQTMPASLQRRLARRGNANPVVKALSIDTNFDQVQWAHTGQVQIAIQGANVPGIDMSDIPTPSSSSTNSKRSHRGLSRNHAAEARGLFGKIGNAIGNGIGDLTSAAVAAATAAASAVDNAAGDVASVATAGAGDVKSVATEAATAVASVATDAATDVKSVATKAATAVKQAASAVESVVGKNINIGKTIDLPPLTFDKNINLINSQISCLDASLSLTANMDANANMQAALTVAAHGTVVPPKFTDFSVLAVMNGQISGTLDLNADVTGQLDTGAIPIVNLGIPGLDFPGILTVGPSFQVTAELGGVVDVEMDMNIGVNMDLTNATLAFPPDSATAPDGSSFSLGDTPLTLNAAPDVTATGQLTATLSPSLNFGITALGGKGEAEIFLAMDASAVLNMNLDGSSSITDTKNGGAASIAAASNATETDSVTASVAASNATETDSVDASVAASNATETASVTSTEAASVASNATLSSLDNAAAGDDASIAASNATEVDSVTSTAADDGSVTSTEALSVTSTEADALSNATAASLTSSDADAITVPASEADAASTDSITSSEAALLSVTSSEAASADAASDASLLDATSLGSVVSTLDVASVADAASNASVASSVAASNASVAATTSAAAAASASAKARRRIRRAASAAASVAYVPFFNNVLRTNAFSITSSTDDASVASVTNGTVGSVETVLSANDTSSVSVASNTSVSVTQNGVVTTPFTSGGCVNVAANLNVNVGADGSFFGLFTDSASKTLFQKNFPIFNKCFGDQANSTTADNSTASETGSVVSGDASVAASTTSGETVTSGTGSTSSAAVTRRELRGFIKRRPRFLRQGTVKRSLTRRLDLSCPIGSNGQTASSSTKESITTGTVASDEVNSKAKSKKLI</sequence>
<organism evidence="3 4">
    <name type="scientific">Mycena chlorophos</name>
    <name type="common">Agaric fungus</name>
    <name type="synonym">Agaricus chlorophos</name>
    <dbReference type="NCBI Taxonomy" id="658473"/>
    <lineage>
        <taxon>Eukaryota</taxon>
        <taxon>Fungi</taxon>
        <taxon>Dikarya</taxon>
        <taxon>Basidiomycota</taxon>
        <taxon>Agaricomycotina</taxon>
        <taxon>Agaricomycetes</taxon>
        <taxon>Agaricomycetidae</taxon>
        <taxon>Agaricales</taxon>
        <taxon>Marasmiineae</taxon>
        <taxon>Mycenaceae</taxon>
        <taxon>Mycena</taxon>
    </lineage>
</organism>
<reference evidence="3" key="1">
    <citation type="submission" date="2020-05" db="EMBL/GenBank/DDBJ databases">
        <title>Mycena genomes resolve the evolution of fungal bioluminescence.</title>
        <authorList>
            <person name="Tsai I.J."/>
        </authorList>
    </citation>
    <scope>NUCLEOTIDE SEQUENCE</scope>
    <source>
        <strain evidence="3">110903Hualien_Pintung</strain>
    </source>
</reference>
<gene>
    <name evidence="3" type="ORF">HMN09_01324800</name>
</gene>
<evidence type="ECO:0000256" key="2">
    <source>
        <dbReference type="SAM" id="SignalP"/>
    </source>
</evidence>